<keyword evidence="4" id="KW-1133">Transmembrane helix</keyword>
<proteinExistence type="predicted"/>
<keyword evidence="8" id="KW-1185">Reference proteome</keyword>
<dbReference type="RefSeq" id="WP_349803472.1">
    <property type="nucleotide sequence ID" value="NZ_JBEGDP010000001.1"/>
</dbReference>
<name>A0ABV1NTF9_9ACTN</name>
<evidence type="ECO:0000256" key="5">
    <source>
        <dbReference type="ARBA" id="ARBA00023136"/>
    </source>
</evidence>
<comment type="caution">
    <text evidence="7">The sequence shown here is derived from an EMBL/GenBank/DDBJ whole genome shotgun (WGS) entry which is preliminary data.</text>
</comment>
<evidence type="ECO:0000256" key="1">
    <source>
        <dbReference type="ARBA" id="ARBA00004651"/>
    </source>
</evidence>
<dbReference type="CDD" id="cd01127">
    <property type="entry name" value="TrwB_TraG_TraD_VirD4"/>
    <property type="match status" value="1"/>
</dbReference>
<evidence type="ECO:0000256" key="3">
    <source>
        <dbReference type="ARBA" id="ARBA00022692"/>
    </source>
</evidence>
<keyword evidence="2" id="KW-1003">Cell membrane</keyword>
<dbReference type="InterPro" id="IPR051539">
    <property type="entry name" value="T4SS-coupling_protein"/>
</dbReference>
<reference evidence="7 8" key="1">
    <citation type="submission" date="2024-02" db="EMBL/GenBank/DDBJ databases">
        <title>Full genome sequence of Nocardioides kribbensis.</title>
        <authorList>
            <person name="Poletto B.L."/>
            <person name="Silva G."/>
            <person name="Galante D."/>
            <person name="Campos K.R."/>
            <person name="Santos M.B.N."/>
            <person name="Sacchi C.T."/>
        </authorList>
    </citation>
    <scope>NUCLEOTIDE SEQUENCE [LARGE SCALE GENOMIC DNA]</scope>
    <source>
        <strain evidence="7 8">O4R</strain>
    </source>
</reference>
<gene>
    <name evidence="7" type="ORF">V6R90_00700</name>
</gene>
<dbReference type="EMBL" id="JBEGDP010000001">
    <property type="protein sequence ID" value="MEQ7845776.1"/>
    <property type="molecule type" value="Genomic_DNA"/>
</dbReference>
<sequence length="399" mass="43141">MIVVGHDQRSGRPIVADDQHHALFQGPPRSGKTSGFLQPTVLTHRGPVLVASSKPDILEATVAHRLQDGPVWLFTLIPTLIDPRTGIRVAAWSPLPGCEDWDRALQRARSMTTAEARGGDDSDRFFRSQAERALAALLHAAALAGYSMEDVARWVLVGDLEEPVKILADRGPSAWAAGILRGFDQSDPRLRDSILVTAADTIRVYDSALARRQADGPLIPIREFLASNGTIYIVAPSDVQEQFASLVVGFLDDVRRTTYATHKPARPATLLVLDEADKIAPWPKLPSVLGEGGSQGLQVCMCVQDLSQARTRWGSATDGFPTLFQHKVLLGGVADRPTLENLSAVLGEEPIPGATHTVTRPLWPPHKLAAPPPGMAVHIDGVGADYVRVIRHHDIGGPR</sequence>
<protein>
    <submittedName>
        <fullName evidence="7">TraM recognition domain-containing protein</fullName>
    </submittedName>
</protein>
<evidence type="ECO:0000256" key="4">
    <source>
        <dbReference type="ARBA" id="ARBA00022989"/>
    </source>
</evidence>
<evidence type="ECO:0000259" key="6">
    <source>
        <dbReference type="Pfam" id="PF12696"/>
    </source>
</evidence>
<dbReference type="PANTHER" id="PTHR37937">
    <property type="entry name" value="CONJUGATIVE TRANSFER: DNA TRANSPORT"/>
    <property type="match status" value="1"/>
</dbReference>
<dbReference type="InterPro" id="IPR032689">
    <property type="entry name" value="TraG-D_C"/>
</dbReference>
<evidence type="ECO:0000256" key="2">
    <source>
        <dbReference type="ARBA" id="ARBA00022475"/>
    </source>
</evidence>
<feature type="domain" description="TraD/TraG TraM recognition site" evidence="6">
    <location>
        <begin position="270"/>
        <end position="351"/>
    </location>
</feature>
<accession>A0ABV1NTF9</accession>
<dbReference type="SUPFAM" id="SSF52540">
    <property type="entry name" value="P-loop containing nucleoside triphosphate hydrolases"/>
    <property type="match status" value="1"/>
</dbReference>
<evidence type="ECO:0000313" key="7">
    <source>
        <dbReference type="EMBL" id="MEQ7845776.1"/>
    </source>
</evidence>
<dbReference type="Gene3D" id="3.40.50.300">
    <property type="entry name" value="P-loop containing nucleotide triphosphate hydrolases"/>
    <property type="match status" value="1"/>
</dbReference>
<evidence type="ECO:0000313" key="8">
    <source>
        <dbReference type="Proteomes" id="UP001482520"/>
    </source>
</evidence>
<organism evidence="7 8">
    <name type="scientific">Nocardioides kribbensis</name>
    <dbReference type="NCBI Taxonomy" id="305517"/>
    <lineage>
        <taxon>Bacteria</taxon>
        <taxon>Bacillati</taxon>
        <taxon>Actinomycetota</taxon>
        <taxon>Actinomycetes</taxon>
        <taxon>Propionibacteriales</taxon>
        <taxon>Nocardioidaceae</taxon>
        <taxon>Nocardioides</taxon>
    </lineage>
</organism>
<dbReference type="Pfam" id="PF12696">
    <property type="entry name" value="TraG-D_C"/>
    <property type="match status" value="1"/>
</dbReference>
<comment type="subcellular location">
    <subcellularLocation>
        <location evidence="1">Cell membrane</location>
        <topology evidence="1">Multi-pass membrane protein</topology>
    </subcellularLocation>
</comment>
<keyword evidence="3" id="KW-0812">Transmembrane</keyword>
<dbReference type="InterPro" id="IPR027417">
    <property type="entry name" value="P-loop_NTPase"/>
</dbReference>
<dbReference type="Proteomes" id="UP001482520">
    <property type="component" value="Unassembled WGS sequence"/>
</dbReference>
<keyword evidence="5" id="KW-0472">Membrane</keyword>
<dbReference type="PANTHER" id="PTHR37937:SF1">
    <property type="entry name" value="CONJUGATIVE TRANSFER: DNA TRANSPORT"/>
    <property type="match status" value="1"/>
</dbReference>